<protein>
    <submittedName>
        <fullName evidence="1">Uncharacterized protein</fullName>
    </submittedName>
</protein>
<keyword evidence="2" id="KW-1185">Reference proteome</keyword>
<accession>A0A4Y2TV16</accession>
<evidence type="ECO:0000313" key="1">
    <source>
        <dbReference type="EMBL" id="GBO03290.1"/>
    </source>
</evidence>
<dbReference type="EMBL" id="BGPR01030655">
    <property type="protein sequence ID" value="GBO03290.1"/>
    <property type="molecule type" value="Genomic_DNA"/>
</dbReference>
<proteinExistence type="predicted"/>
<reference evidence="1 2" key="1">
    <citation type="journal article" date="2019" name="Sci. Rep.">
        <title>Orb-weaving spider Araneus ventricosus genome elucidates the spidroin gene catalogue.</title>
        <authorList>
            <person name="Kono N."/>
            <person name="Nakamura H."/>
            <person name="Ohtoshi R."/>
            <person name="Moran D.A.P."/>
            <person name="Shinohara A."/>
            <person name="Yoshida Y."/>
            <person name="Fujiwara M."/>
            <person name="Mori M."/>
            <person name="Tomita M."/>
            <person name="Arakawa K."/>
        </authorList>
    </citation>
    <scope>NUCLEOTIDE SEQUENCE [LARGE SCALE GENOMIC DNA]</scope>
</reference>
<organism evidence="1 2">
    <name type="scientific">Araneus ventricosus</name>
    <name type="common">Orbweaver spider</name>
    <name type="synonym">Epeira ventricosa</name>
    <dbReference type="NCBI Taxonomy" id="182803"/>
    <lineage>
        <taxon>Eukaryota</taxon>
        <taxon>Metazoa</taxon>
        <taxon>Ecdysozoa</taxon>
        <taxon>Arthropoda</taxon>
        <taxon>Chelicerata</taxon>
        <taxon>Arachnida</taxon>
        <taxon>Araneae</taxon>
        <taxon>Araneomorphae</taxon>
        <taxon>Entelegynae</taxon>
        <taxon>Araneoidea</taxon>
        <taxon>Araneidae</taxon>
        <taxon>Araneus</taxon>
    </lineage>
</organism>
<dbReference type="AlphaFoldDB" id="A0A4Y2TV16"/>
<dbReference type="Proteomes" id="UP000499080">
    <property type="component" value="Unassembled WGS sequence"/>
</dbReference>
<name>A0A4Y2TV16_ARAVE</name>
<sequence>MENSFVRRGPMESFLSEYKKPEPIALYFISHHESLECSIRCSGRLDVADKQLVYPESCLCSRLGSRKYFGRGSYQRVLGTLHVRRNIKKLLLSSLERIPWRCRKDFSL</sequence>
<evidence type="ECO:0000313" key="2">
    <source>
        <dbReference type="Proteomes" id="UP000499080"/>
    </source>
</evidence>
<gene>
    <name evidence="1" type="ORF">AVEN_170180_1</name>
</gene>
<comment type="caution">
    <text evidence="1">The sequence shown here is derived from an EMBL/GenBank/DDBJ whole genome shotgun (WGS) entry which is preliminary data.</text>
</comment>